<feature type="region of interest" description="Disordered" evidence="1">
    <location>
        <begin position="138"/>
        <end position="179"/>
    </location>
</feature>
<evidence type="ECO:0000256" key="1">
    <source>
        <dbReference type="SAM" id="MobiDB-lite"/>
    </source>
</evidence>
<feature type="compositionally biased region" description="Basic and acidic residues" evidence="1">
    <location>
        <begin position="138"/>
        <end position="149"/>
    </location>
</feature>
<reference evidence="2 3" key="1">
    <citation type="submission" date="2019-02" db="EMBL/GenBank/DDBJ databases">
        <title>Genome sequencing of the rare red list fungi Dentipellis fragilis.</title>
        <authorList>
            <person name="Buettner E."/>
            <person name="Kellner H."/>
        </authorList>
    </citation>
    <scope>NUCLEOTIDE SEQUENCE [LARGE SCALE GENOMIC DNA]</scope>
    <source>
        <strain evidence="2 3">DSM 105465</strain>
    </source>
</reference>
<proteinExistence type="predicted"/>
<dbReference type="EMBL" id="SEOQ01001701">
    <property type="protein sequence ID" value="TFY50790.1"/>
    <property type="molecule type" value="Genomic_DNA"/>
</dbReference>
<dbReference type="AlphaFoldDB" id="A0A4Y9XL79"/>
<evidence type="ECO:0000313" key="3">
    <source>
        <dbReference type="Proteomes" id="UP000298327"/>
    </source>
</evidence>
<accession>A0A4Y9XL79</accession>
<keyword evidence="3" id="KW-1185">Reference proteome</keyword>
<comment type="caution">
    <text evidence="2">The sequence shown here is derived from an EMBL/GenBank/DDBJ whole genome shotgun (WGS) entry which is preliminary data.</text>
</comment>
<gene>
    <name evidence="2" type="ORF">EVG20_g11327</name>
</gene>
<protein>
    <submittedName>
        <fullName evidence="2">Uncharacterized protein</fullName>
    </submittedName>
</protein>
<organism evidence="2 3">
    <name type="scientific">Dentipellis fragilis</name>
    <dbReference type="NCBI Taxonomy" id="205917"/>
    <lineage>
        <taxon>Eukaryota</taxon>
        <taxon>Fungi</taxon>
        <taxon>Dikarya</taxon>
        <taxon>Basidiomycota</taxon>
        <taxon>Agaricomycotina</taxon>
        <taxon>Agaricomycetes</taxon>
        <taxon>Russulales</taxon>
        <taxon>Hericiaceae</taxon>
        <taxon>Dentipellis</taxon>
    </lineage>
</organism>
<evidence type="ECO:0000313" key="2">
    <source>
        <dbReference type="EMBL" id="TFY50790.1"/>
    </source>
</evidence>
<sequence>MTSRKQPSAYSGSFPVLAALVVVVRKLTFTLPNHAFTLGSRLHAQLAHVRWTPCQCAHGVSLGLHGAAKDPTAPVERQVSNRLPVIARRQTRQLGSTMAHPHAGHCRAGQYSVVSYTELGGTEYEDVRYGQGTRVKQKDWEQESKEKNGTDITQARLNLIPSDELGATTSDVTTPLSLD</sequence>
<name>A0A4Y9XL79_9AGAM</name>
<feature type="compositionally biased region" description="Polar residues" evidence="1">
    <location>
        <begin position="167"/>
        <end position="179"/>
    </location>
</feature>
<dbReference type="Proteomes" id="UP000298327">
    <property type="component" value="Unassembled WGS sequence"/>
</dbReference>